<evidence type="ECO:0000256" key="1">
    <source>
        <dbReference type="ARBA" id="ARBA00005278"/>
    </source>
</evidence>
<organism evidence="4 5">
    <name type="scientific">Anoxybacillus andreesenii</name>
    <dbReference type="NCBI Taxonomy" id="1325932"/>
    <lineage>
        <taxon>Bacteria</taxon>
        <taxon>Bacillati</taxon>
        <taxon>Bacillota</taxon>
        <taxon>Bacilli</taxon>
        <taxon>Bacillales</taxon>
        <taxon>Anoxybacillaceae</taxon>
        <taxon>Anoxybacillus</taxon>
    </lineage>
</organism>
<dbReference type="PANTHER" id="PTHR22550">
    <property type="entry name" value="SPORE GERMINATION PROTEIN"/>
    <property type="match status" value="1"/>
</dbReference>
<accession>A0ABT9VAI7</accession>
<sequence>MQRPYKLKKILKNVQNKSNEQKSDRYDQLNPFSTKLDENERNLKEQLGNSPDIVYRRFPIHFQNGDLRQVLITFIDGLVLEMTVRESVLKPLVDEPFSKNEQEPLIQIQEKLSAKKVTEESEFTKAVQEVLKGKLLLLIEGFSTGLIVHIEAFEFLRAVQEPESEKAVRGARDGFIESSAVNISLLRRRISHPSLQFDTIKIGKISQTAIVIAYIKGLADEELVSRARKRLGQIKVDGIHGSGDIEQFIEDHPYSIFSTIGNTERPDTAAALLLDGRILILTDGDPVCLYIPLFFSRQLEND</sequence>
<gene>
    <name evidence="4" type="ORF">J2S07_004335</name>
</gene>
<evidence type="ECO:0008006" key="6">
    <source>
        <dbReference type="Google" id="ProtNLM"/>
    </source>
</evidence>
<comment type="similarity">
    <text evidence="1">Belongs to the GerABKA family.</text>
</comment>
<dbReference type="Pfam" id="PF03323">
    <property type="entry name" value="GerA"/>
    <property type="match status" value="1"/>
</dbReference>
<comment type="caution">
    <text evidence="4">The sequence shown here is derived from an EMBL/GenBank/DDBJ whole genome shotgun (WGS) entry which is preliminary data.</text>
</comment>
<dbReference type="PANTHER" id="PTHR22550:SF5">
    <property type="entry name" value="LEUCINE ZIPPER PROTEIN 4"/>
    <property type="match status" value="1"/>
</dbReference>
<feature type="region of interest" description="Disordered" evidence="3">
    <location>
        <begin position="16"/>
        <end position="42"/>
    </location>
</feature>
<evidence type="ECO:0000256" key="3">
    <source>
        <dbReference type="SAM" id="MobiDB-lite"/>
    </source>
</evidence>
<dbReference type="InterPro" id="IPR050768">
    <property type="entry name" value="UPF0353/GerABKA_families"/>
</dbReference>
<dbReference type="InterPro" id="IPR004995">
    <property type="entry name" value="Spore_Ger"/>
</dbReference>
<proteinExistence type="inferred from homology"/>
<keyword evidence="5" id="KW-1185">Reference proteome</keyword>
<evidence type="ECO:0000256" key="2">
    <source>
        <dbReference type="ARBA" id="ARBA00023136"/>
    </source>
</evidence>
<dbReference type="Proteomes" id="UP001231362">
    <property type="component" value="Unassembled WGS sequence"/>
</dbReference>
<keyword evidence="2" id="KW-0472">Membrane</keyword>
<dbReference type="RefSeq" id="WP_307152394.1">
    <property type="nucleotide sequence ID" value="NZ_JAUSTU010000050.1"/>
</dbReference>
<evidence type="ECO:0000313" key="4">
    <source>
        <dbReference type="EMBL" id="MDQ0157962.1"/>
    </source>
</evidence>
<protein>
    <recommendedName>
        <fullName evidence="6">Spore germination protein</fullName>
    </recommendedName>
</protein>
<evidence type="ECO:0000313" key="5">
    <source>
        <dbReference type="Proteomes" id="UP001231362"/>
    </source>
</evidence>
<dbReference type="EMBL" id="JAUSTU010000050">
    <property type="protein sequence ID" value="MDQ0157962.1"/>
    <property type="molecule type" value="Genomic_DNA"/>
</dbReference>
<name>A0ABT9VAI7_9BACL</name>
<reference evidence="4 5" key="1">
    <citation type="submission" date="2023-07" db="EMBL/GenBank/DDBJ databases">
        <title>Genomic Encyclopedia of Type Strains, Phase IV (KMG-IV): sequencing the most valuable type-strain genomes for metagenomic binning, comparative biology and taxonomic classification.</title>
        <authorList>
            <person name="Goeker M."/>
        </authorList>
    </citation>
    <scope>NUCLEOTIDE SEQUENCE [LARGE SCALE GENOMIC DNA]</scope>
    <source>
        <strain evidence="4 5">DSM 23948</strain>
    </source>
</reference>